<feature type="binding site" evidence="5">
    <location>
        <position position="288"/>
    </location>
    <ligand>
        <name>Fe cation</name>
        <dbReference type="ChEBI" id="CHEBI:24875"/>
        <note>catalytic</note>
    </ligand>
</feature>
<evidence type="ECO:0000256" key="4">
    <source>
        <dbReference type="ARBA" id="ARBA00023004"/>
    </source>
</evidence>
<dbReference type="AlphaFoldDB" id="A0A167EMN4"/>
<keyword evidence="4 5" id="KW-0408">Iron</keyword>
<dbReference type="OrthoDB" id="407010at2759"/>
<keyword evidence="6" id="KW-0223">Dioxygenase</keyword>
<comment type="caution">
    <text evidence="6">The sequence shown here is derived from an EMBL/GenBank/DDBJ whole genome shotgun (WGS) entry which is preliminary data.</text>
</comment>
<evidence type="ECO:0000313" key="7">
    <source>
        <dbReference type="Proteomes" id="UP000243498"/>
    </source>
</evidence>
<sequence>MTKAMDDGFGVFRRTATDEEVDAEQVLRNLECAKWKSWPNEGAFDALEKQYDSVHLTVKGSIPTWAAGTLFRTGPGQSAVENTSRGTHFVSHWFDGFAHTHRFDIIASRDGSSGISVVYSSRGQAEEYVAMVQKYGWRTGVSFGQKSDPCVGIFGKFMSMFLPQKLNNNVAVIRNMPGLESNNARQIGHRSEPDNMYITTDNSSLQKVDPRTLEPLGSAKQQQLHPKLKGPLSCAHAQRDPVTGDIFNFNVDLGIAATYRVFRVNAESGTTDILATISEQELPAAYIHSFFLTENYVILCVPSSHFGWNGLKILWERNLLDAIQPFDNTARCKWLVVDRRHGRGVVARFSTPASFFFHSVNAFEEKLKGDNGKEVTNIYLDQVEYVNTDIMYMLYYDILMNRNEEAVEDMEKHEKHRTTQPKLVRYKFALLALSQSCKGEYSLTAERVFAIPGPHAGEMPIINPSRAGKSHKYVYGVCSRGVGFWMDAIVKTNIETRDALIWSGPIGHTPGEPVFVPRPGSTDEDDGVILTIVLDGSAQTSYLLCLDAKSLEELGRAETNFPIPLGLHGIHTPICEEATRY</sequence>
<dbReference type="PANTHER" id="PTHR10543:SF24">
    <property type="entry name" value="CAROTENOID ISOMEROOXYGENASE"/>
    <property type="match status" value="1"/>
</dbReference>
<organism evidence="6 7">
    <name type="scientific">Metarhizium rileyi (strain RCEF 4871)</name>
    <name type="common">Nomuraea rileyi</name>
    <dbReference type="NCBI Taxonomy" id="1649241"/>
    <lineage>
        <taxon>Eukaryota</taxon>
        <taxon>Fungi</taxon>
        <taxon>Dikarya</taxon>
        <taxon>Ascomycota</taxon>
        <taxon>Pezizomycotina</taxon>
        <taxon>Sordariomycetes</taxon>
        <taxon>Hypocreomycetidae</taxon>
        <taxon>Hypocreales</taxon>
        <taxon>Clavicipitaceae</taxon>
        <taxon>Metarhizium</taxon>
    </lineage>
</organism>
<dbReference type="EMBL" id="AZHC01000010">
    <property type="protein sequence ID" value="OAA44165.1"/>
    <property type="molecule type" value="Genomic_DNA"/>
</dbReference>
<dbReference type="GO" id="GO:0046872">
    <property type="term" value="F:metal ion binding"/>
    <property type="evidence" value="ECO:0007669"/>
    <property type="project" value="UniProtKB-KW"/>
</dbReference>
<evidence type="ECO:0000313" key="6">
    <source>
        <dbReference type="EMBL" id="OAA44165.1"/>
    </source>
</evidence>
<comment type="similarity">
    <text evidence="1">Belongs to the carotenoid oxygenase family.</text>
</comment>
<keyword evidence="7" id="KW-1185">Reference proteome</keyword>
<dbReference type="OMA" id="WHIGDYN"/>
<dbReference type="PANTHER" id="PTHR10543">
    <property type="entry name" value="BETA-CAROTENE DIOXYGENASE"/>
    <property type="match status" value="1"/>
</dbReference>
<name>A0A167EMN4_METRR</name>
<dbReference type="GO" id="GO:0010436">
    <property type="term" value="F:carotenoid dioxygenase activity"/>
    <property type="evidence" value="ECO:0007669"/>
    <property type="project" value="TreeGrafter"/>
</dbReference>
<dbReference type="Proteomes" id="UP000243498">
    <property type="component" value="Unassembled WGS sequence"/>
</dbReference>
<feature type="binding site" evidence="5">
    <location>
        <position position="236"/>
    </location>
    <ligand>
        <name>Fe cation</name>
        <dbReference type="ChEBI" id="CHEBI:24875"/>
        <note>catalytic</note>
    </ligand>
</feature>
<evidence type="ECO:0000256" key="5">
    <source>
        <dbReference type="PIRSR" id="PIRSR604294-1"/>
    </source>
</evidence>
<comment type="cofactor">
    <cofactor evidence="5">
        <name>Fe(2+)</name>
        <dbReference type="ChEBI" id="CHEBI:29033"/>
    </cofactor>
    <text evidence="5">Binds 1 Fe(2+) ion per subunit.</text>
</comment>
<reference evidence="6 7" key="1">
    <citation type="journal article" date="2016" name="Genome Biol. Evol.">
        <title>Divergent and convergent evolution of fungal pathogenicity.</title>
        <authorList>
            <person name="Shang Y."/>
            <person name="Xiao G."/>
            <person name="Zheng P."/>
            <person name="Cen K."/>
            <person name="Zhan S."/>
            <person name="Wang C."/>
        </authorList>
    </citation>
    <scope>NUCLEOTIDE SEQUENCE [LARGE SCALE GENOMIC DNA]</scope>
    <source>
        <strain evidence="6 7">RCEF 4871</strain>
    </source>
</reference>
<gene>
    <name evidence="6" type="ORF">NOR_03893</name>
</gene>
<evidence type="ECO:0000256" key="3">
    <source>
        <dbReference type="ARBA" id="ARBA00023002"/>
    </source>
</evidence>
<accession>A0A167EMN4</accession>
<protein>
    <submittedName>
        <fullName evidence="6">Carotenoid cleavage dioxygenase 1</fullName>
    </submittedName>
</protein>
<evidence type="ECO:0000256" key="2">
    <source>
        <dbReference type="ARBA" id="ARBA00022723"/>
    </source>
</evidence>
<proteinExistence type="inferred from homology"/>
<dbReference type="GO" id="GO:0016121">
    <property type="term" value="P:carotene catabolic process"/>
    <property type="evidence" value="ECO:0007669"/>
    <property type="project" value="TreeGrafter"/>
</dbReference>
<dbReference type="Pfam" id="PF03055">
    <property type="entry name" value="RPE65"/>
    <property type="match status" value="1"/>
</dbReference>
<feature type="binding site" evidence="5">
    <location>
        <position position="358"/>
    </location>
    <ligand>
        <name>Fe cation</name>
        <dbReference type="ChEBI" id="CHEBI:24875"/>
        <note>catalytic</note>
    </ligand>
</feature>
<keyword evidence="2 5" id="KW-0479">Metal-binding</keyword>
<keyword evidence="3" id="KW-0560">Oxidoreductase</keyword>
<dbReference type="STRING" id="1081105.A0A167EMN4"/>
<evidence type="ECO:0000256" key="1">
    <source>
        <dbReference type="ARBA" id="ARBA00006787"/>
    </source>
</evidence>
<dbReference type="InterPro" id="IPR004294">
    <property type="entry name" value="Carotenoid_Oase"/>
</dbReference>
<feature type="binding site" evidence="5">
    <location>
        <position position="568"/>
    </location>
    <ligand>
        <name>Fe cation</name>
        <dbReference type="ChEBI" id="CHEBI:24875"/>
        <note>catalytic</note>
    </ligand>
</feature>